<dbReference type="PANTHER" id="PTHR12901">
    <property type="entry name" value="SPERM PROTEIN HOMOLOG"/>
    <property type="match status" value="1"/>
</dbReference>
<evidence type="ECO:0000256" key="2">
    <source>
        <dbReference type="ARBA" id="ARBA00011814"/>
    </source>
</evidence>
<protein>
    <recommendedName>
        <fullName evidence="4">Coenzyme Q-binding protein COQ10 START domain-containing protein</fullName>
    </recommendedName>
</protein>
<evidence type="ECO:0000256" key="1">
    <source>
        <dbReference type="ARBA" id="ARBA00006885"/>
    </source>
</evidence>
<comment type="function">
    <text evidence="3">Required for the function of coenzyme Q in the respiratory chain. May serve as a chaperone or may be involved in the transport of Q6 from its site of synthesis to the catalytic sites of the respiratory complexes.</text>
</comment>
<evidence type="ECO:0000259" key="4">
    <source>
        <dbReference type="Pfam" id="PF03364"/>
    </source>
</evidence>
<proteinExistence type="inferred from homology"/>
<dbReference type="GO" id="GO:0005739">
    <property type="term" value="C:mitochondrion"/>
    <property type="evidence" value="ECO:0007669"/>
    <property type="project" value="TreeGrafter"/>
</dbReference>
<organism evidence="5 6">
    <name type="scientific">Emiliania huxleyi (strain CCMP1516)</name>
    <dbReference type="NCBI Taxonomy" id="280463"/>
    <lineage>
        <taxon>Eukaryota</taxon>
        <taxon>Haptista</taxon>
        <taxon>Haptophyta</taxon>
        <taxon>Prymnesiophyceae</taxon>
        <taxon>Isochrysidales</taxon>
        <taxon>Noelaerhabdaceae</taxon>
        <taxon>Emiliania</taxon>
    </lineage>
</organism>
<comment type="similarity">
    <text evidence="1">Belongs to the COQ10 family.</text>
</comment>
<dbReference type="InterPro" id="IPR023393">
    <property type="entry name" value="START-like_dom_sf"/>
</dbReference>
<dbReference type="PANTHER" id="PTHR12901:SF10">
    <property type="entry name" value="COENZYME Q-BINDING PROTEIN COQ10, MITOCHONDRIAL"/>
    <property type="match status" value="1"/>
</dbReference>
<comment type="subunit">
    <text evidence="2">Interacts with coenzyme Q.</text>
</comment>
<feature type="domain" description="Coenzyme Q-binding protein COQ10 START" evidence="4">
    <location>
        <begin position="6"/>
        <end position="131"/>
    </location>
</feature>
<evidence type="ECO:0000313" key="6">
    <source>
        <dbReference type="Proteomes" id="UP000013827"/>
    </source>
</evidence>
<dbReference type="Proteomes" id="UP000013827">
    <property type="component" value="Unassembled WGS sequence"/>
</dbReference>
<keyword evidence="6" id="KW-1185">Reference proteome</keyword>
<dbReference type="Pfam" id="PF03364">
    <property type="entry name" value="Polyketide_cyc"/>
    <property type="match status" value="1"/>
</dbReference>
<evidence type="ECO:0000256" key="3">
    <source>
        <dbReference type="ARBA" id="ARBA00024947"/>
    </source>
</evidence>
<dbReference type="STRING" id="2903.R1BH60"/>
<dbReference type="Gene3D" id="3.30.530.20">
    <property type="match status" value="1"/>
</dbReference>
<sequence>MRSNVPTVYSAVSDVDRYTEFLPWCTTSRIVERRAVGSSAEDEQLTTEICMGYKHLSATFGSTMHLQRNRRIQSTSTPNDYIEFCSFTWEFAPIGPSAARIDLKLEFELLAAEHAILWDRLQDRILAEYLNCFQ</sequence>
<reference evidence="6" key="1">
    <citation type="journal article" date="2013" name="Nature">
        <title>Pan genome of the phytoplankton Emiliania underpins its global distribution.</title>
        <authorList>
            <person name="Read B.A."/>
            <person name="Kegel J."/>
            <person name="Klute M.J."/>
            <person name="Kuo A."/>
            <person name="Lefebvre S.C."/>
            <person name="Maumus F."/>
            <person name="Mayer C."/>
            <person name="Miller J."/>
            <person name="Monier A."/>
            <person name="Salamov A."/>
            <person name="Young J."/>
            <person name="Aguilar M."/>
            <person name="Claverie J.M."/>
            <person name="Frickenhaus S."/>
            <person name="Gonzalez K."/>
            <person name="Herman E.K."/>
            <person name="Lin Y.C."/>
            <person name="Napier J."/>
            <person name="Ogata H."/>
            <person name="Sarno A.F."/>
            <person name="Shmutz J."/>
            <person name="Schroeder D."/>
            <person name="de Vargas C."/>
            <person name="Verret F."/>
            <person name="von Dassow P."/>
            <person name="Valentin K."/>
            <person name="Van de Peer Y."/>
            <person name="Wheeler G."/>
            <person name="Dacks J.B."/>
            <person name="Delwiche C.F."/>
            <person name="Dyhrman S.T."/>
            <person name="Glockner G."/>
            <person name="John U."/>
            <person name="Richards T."/>
            <person name="Worden A.Z."/>
            <person name="Zhang X."/>
            <person name="Grigoriev I.V."/>
            <person name="Allen A.E."/>
            <person name="Bidle K."/>
            <person name="Borodovsky M."/>
            <person name="Bowler C."/>
            <person name="Brownlee C."/>
            <person name="Cock J.M."/>
            <person name="Elias M."/>
            <person name="Gladyshev V.N."/>
            <person name="Groth M."/>
            <person name="Guda C."/>
            <person name="Hadaegh A."/>
            <person name="Iglesias-Rodriguez M.D."/>
            <person name="Jenkins J."/>
            <person name="Jones B.M."/>
            <person name="Lawson T."/>
            <person name="Leese F."/>
            <person name="Lindquist E."/>
            <person name="Lobanov A."/>
            <person name="Lomsadze A."/>
            <person name="Malik S.B."/>
            <person name="Marsh M.E."/>
            <person name="Mackinder L."/>
            <person name="Mock T."/>
            <person name="Mueller-Roeber B."/>
            <person name="Pagarete A."/>
            <person name="Parker M."/>
            <person name="Probert I."/>
            <person name="Quesneville H."/>
            <person name="Raines C."/>
            <person name="Rensing S.A."/>
            <person name="Riano-Pachon D.M."/>
            <person name="Richier S."/>
            <person name="Rokitta S."/>
            <person name="Shiraiwa Y."/>
            <person name="Soanes D.M."/>
            <person name="van der Giezen M."/>
            <person name="Wahlund T.M."/>
            <person name="Williams B."/>
            <person name="Wilson W."/>
            <person name="Wolfe G."/>
            <person name="Wurch L.L."/>
        </authorList>
    </citation>
    <scope>NUCLEOTIDE SEQUENCE</scope>
</reference>
<evidence type="ECO:0000313" key="5">
    <source>
        <dbReference type="EnsemblProtists" id="EOD09083"/>
    </source>
</evidence>
<dbReference type="RefSeq" id="XP_005761512.1">
    <property type="nucleotide sequence ID" value="XM_005761455.1"/>
</dbReference>
<dbReference type="HOGENOM" id="CLU_079653_2_1_1"/>
<dbReference type="KEGG" id="ehx:EMIHUDRAFT_216935"/>
<dbReference type="GO" id="GO:0045333">
    <property type="term" value="P:cellular respiration"/>
    <property type="evidence" value="ECO:0007669"/>
    <property type="project" value="InterPro"/>
</dbReference>
<accession>A0A0D3ICU8</accession>
<dbReference type="EnsemblProtists" id="EOD09083">
    <property type="protein sequence ID" value="EOD09083"/>
    <property type="gene ID" value="EMIHUDRAFT_216935"/>
</dbReference>
<dbReference type="GO" id="GO:0048039">
    <property type="term" value="F:ubiquinone binding"/>
    <property type="evidence" value="ECO:0007669"/>
    <property type="project" value="InterPro"/>
</dbReference>
<dbReference type="InterPro" id="IPR005031">
    <property type="entry name" value="COQ10_START"/>
</dbReference>
<dbReference type="SUPFAM" id="SSF55961">
    <property type="entry name" value="Bet v1-like"/>
    <property type="match status" value="1"/>
</dbReference>
<dbReference type="InterPro" id="IPR044996">
    <property type="entry name" value="COQ10-like"/>
</dbReference>
<dbReference type="AlphaFoldDB" id="A0A0D3ICU8"/>
<dbReference type="PaxDb" id="2903-EOD09083"/>
<reference evidence="5" key="2">
    <citation type="submission" date="2024-10" db="UniProtKB">
        <authorList>
            <consortium name="EnsemblProtists"/>
        </authorList>
    </citation>
    <scope>IDENTIFICATION</scope>
</reference>
<dbReference type="GeneID" id="17255226"/>
<name>A0A0D3ICU8_EMIH1</name>